<organism evidence="7 8">
    <name type="scientific">Gossypium darwinii</name>
    <name type="common">Darwin's cotton</name>
    <name type="synonym">Gossypium barbadense var. darwinii</name>
    <dbReference type="NCBI Taxonomy" id="34276"/>
    <lineage>
        <taxon>Eukaryota</taxon>
        <taxon>Viridiplantae</taxon>
        <taxon>Streptophyta</taxon>
        <taxon>Embryophyta</taxon>
        <taxon>Tracheophyta</taxon>
        <taxon>Spermatophyta</taxon>
        <taxon>Magnoliopsida</taxon>
        <taxon>eudicotyledons</taxon>
        <taxon>Gunneridae</taxon>
        <taxon>Pentapetalae</taxon>
        <taxon>rosids</taxon>
        <taxon>malvids</taxon>
        <taxon>Malvales</taxon>
        <taxon>Malvaceae</taxon>
        <taxon>Malvoideae</taxon>
        <taxon>Gossypium</taxon>
    </lineage>
</organism>
<keyword evidence="5" id="KW-0539">Nucleus</keyword>
<dbReference type="PROSITE" id="PS50811">
    <property type="entry name" value="WRKY"/>
    <property type="match status" value="1"/>
</dbReference>
<dbReference type="Pfam" id="PF03106">
    <property type="entry name" value="WRKY"/>
    <property type="match status" value="1"/>
</dbReference>
<evidence type="ECO:0000256" key="4">
    <source>
        <dbReference type="ARBA" id="ARBA00023163"/>
    </source>
</evidence>
<dbReference type="GO" id="GO:0003700">
    <property type="term" value="F:DNA-binding transcription factor activity"/>
    <property type="evidence" value="ECO:0007669"/>
    <property type="project" value="InterPro"/>
</dbReference>
<dbReference type="SUPFAM" id="SSF118290">
    <property type="entry name" value="WRKY DNA-binding domain"/>
    <property type="match status" value="1"/>
</dbReference>
<dbReference type="GO" id="GO:0005634">
    <property type="term" value="C:nucleus"/>
    <property type="evidence" value="ECO:0007669"/>
    <property type="project" value="UniProtKB-SubCell"/>
</dbReference>
<dbReference type="AlphaFoldDB" id="A0A5D2AQ25"/>
<feature type="domain" description="WRKY" evidence="6">
    <location>
        <begin position="126"/>
        <end position="191"/>
    </location>
</feature>
<dbReference type="PANTHER" id="PTHR31221:SF377">
    <property type="entry name" value="WRKY TRANSCRIPTION FACTOR 51-RELATED"/>
    <property type="match status" value="1"/>
</dbReference>
<keyword evidence="2" id="KW-0805">Transcription regulation</keyword>
<dbReference type="Proteomes" id="UP000323506">
    <property type="component" value="Chromosome D11"/>
</dbReference>
<dbReference type="GO" id="GO:0043565">
    <property type="term" value="F:sequence-specific DNA binding"/>
    <property type="evidence" value="ECO:0007669"/>
    <property type="project" value="InterPro"/>
</dbReference>
<dbReference type="InterPro" id="IPR044810">
    <property type="entry name" value="WRKY_plant"/>
</dbReference>
<evidence type="ECO:0000256" key="2">
    <source>
        <dbReference type="ARBA" id="ARBA00023015"/>
    </source>
</evidence>
<dbReference type="Gene3D" id="2.20.25.80">
    <property type="entry name" value="WRKY domain"/>
    <property type="match status" value="1"/>
</dbReference>
<keyword evidence="3" id="KW-0238">DNA-binding</keyword>
<evidence type="ECO:0000259" key="6">
    <source>
        <dbReference type="PROSITE" id="PS50811"/>
    </source>
</evidence>
<dbReference type="InterPro" id="IPR036576">
    <property type="entry name" value="WRKY_dom_sf"/>
</dbReference>
<proteinExistence type="predicted"/>
<dbReference type="SMART" id="SM00774">
    <property type="entry name" value="WRKY"/>
    <property type="match status" value="1"/>
</dbReference>
<evidence type="ECO:0000256" key="5">
    <source>
        <dbReference type="ARBA" id="ARBA00023242"/>
    </source>
</evidence>
<dbReference type="PANTHER" id="PTHR31221">
    <property type="entry name" value="WRKY TRANSCRIPTION FACTOR PROTEIN 1-RELATED"/>
    <property type="match status" value="1"/>
</dbReference>
<dbReference type="InterPro" id="IPR003657">
    <property type="entry name" value="WRKY_dom"/>
</dbReference>
<gene>
    <name evidence="7" type="ORF">ES288_D11G258900v1</name>
</gene>
<evidence type="ECO:0000256" key="1">
    <source>
        <dbReference type="ARBA" id="ARBA00004123"/>
    </source>
</evidence>
<evidence type="ECO:0000256" key="3">
    <source>
        <dbReference type="ARBA" id="ARBA00023125"/>
    </source>
</evidence>
<keyword evidence="8" id="KW-1185">Reference proteome</keyword>
<keyword evidence="4" id="KW-0804">Transcription</keyword>
<comment type="subcellular location">
    <subcellularLocation>
        <location evidence="1">Nucleus</location>
    </subcellularLocation>
</comment>
<dbReference type="FunFam" id="2.20.25.80:FF:000003">
    <property type="entry name" value="WRKY transcription factor 57"/>
    <property type="match status" value="1"/>
</dbReference>
<protein>
    <recommendedName>
        <fullName evidence="6">WRKY domain-containing protein</fullName>
    </recommendedName>
</protein>
<sequence length="220" mass="24998">MHLNLFISFHSSKCIKWLNLTSFPLPKDYQKTKVQFSLQMSFSLTDHSNPNPNSIFFPENPDPMADFELSDYLMLDAGVFEDDTSEKGMGVANESATPKHSNIRCKSGEKKNKLGLGHRIAFRMKSEIEAMDDGYKWRKYGKKSVKNSPNPRNYYKCVSGGCNVKKRIERDRDDKSCVITTYEGVHNHESSYTSYCNQMPLMAPNACISQPSPFSSSFST</sequence>
<evidence type="ECO:0000313" key="8">
    <source>
        <dbReference type="Proteomes" id="UP000323506"/>
    </source>
</evidence>
<accession>A0A5D2AQ25</accession>
<dbReference type="EMBL" id="CM017711">
    <property type="protein sequence ID" value="TYG46478.1"/>
    <property type="molecule type" value="Genomic_DNA"/>
</dbReference>
<reference evidence="7 8" key="1">
    <citation type="submission" date="2019-06" db="EMBL/GenBank/DDBJ databases">
        <title>WGS assembly of Gossypium darwinii.</title>
        <authorList>
            <person name="Chen Z.J."/>
            <person name="Sreedasyam A."/>
            <person name="Ando A."/>
            <person name="Song Q."/>
            <person name="De L."/>
            <person name="Hulse-Kemp A."/>
            <person name="Ding M."/>
            <person name="Ye W."/>
            <person name="Kirkbride R."/>
            <person name="Jenkins J."/>
            <person name="Plott C."/>
            <person name="Lovell J."/>
            <person name="Lin Y.-M."/>
            <person name="Vaughn R."/>
            <person name="Liu B."/>
            <person name="Li W."/>
            <person name="Simpson S."/>
            <person name="Scheffler B."/>
            <person name="Saski C."/>
            <person name="Grover C."/>
            <person name="Hu G."/>
            <person name="Conover J."/>
            <person name="Carlson J."/>
            <person name="Shu S."/>
            <person name="Boston L."/>
            <person name="Williams M."/>
            <person name="Peterson D."/>
            <person name="Mcgee K."/>
            <person name="Jones D."/>
            <person name="Wendel J."/>
            <person name="Stelly D."/>
            <person name="Grimwood J."/>
            <person name="Schmutz J."/>
        </authorList>
    </citation>
    <scope>NUCLEOTIDE SEQUENCE [LARGE SCALE GENOMIC DNA]</scope>
    <source>
        <strain evidence="7">1808015.09</strain>
    </source>
</reference>
<evidence type="ECO:0000313" key="7">
    <source>
        <dbReference type="EMBL" id="TYG46478.1"/>
    </source>
</evidence>
<name>A0A5D2AQ25_GOSDA</name>